<name>A0A8S3S1J2_MYTED</name>
<dbReference type="AlphaFoldDB" id="A0A8S3S1J2"/>
<dbReference type="OrthoDB" id="6152543at2759"/>
<dbReference type="PANTHER" id="PTHR47642">
    <property type="entry name" value="ATP-DEPENDENT DNA HELICASE"/>
    <property type="match status" value="1"/>
</dbReference>
<organism evidence="2 3">
    <name type="scientific">Mytilus edulis</name>
    <name type="common">Blue mussel</name>
    <dbReference type="NCBI Taxonomy" id="6550"/>
    <lineage>
        <taxon>Eukaryota</taxon>
        <taxon>Metazoa</taxon>
        <taxon>Spiralia</taxon>
        <taxon>Lophotrochozoa</taxon>
        <taxon>Mollusca</taxon>
        <taxon>Bivalvia</taxon>
        <taxon>Autobranchia</taxon>
        <taxon>Pteriomorphia</taxon>
        <taxon>Mytilida</taxon>
        <taxon>Mytiloidea</taxon>
        <taxon>Mytilidae</taxon>
        <taxon>Mytilinae</taxon>
        <taxon>Mytilus</taxon>
    </lineage>
</organism>
<dbReference type="Proteomes" id="UP000683360">
    <property type="component" value="Unassembled WGS sequence"/>
</dbReference>
<dbReference type="CDD" id="cd18809">
    <property type="entry name" value="SF1_C_RecD"/>
    <property type="match status" value="1"/>
</dbReference>
<dbReference type="InterPro" id="IPR051055">
    <property type="entry name" value="PIF1_helicase"/>
</dbReference>
<protein>
    <submittedName>
        <fullName evidence="2">Uncharacterized protein</fullName>
    </submittedName>
</protein>
<gene>
    <name evidence="2" type="ORF">MEDL_29494</name>
</gene>
<reference evidence="2" key="1">
    <citation type="submission" date="2021-03" db="EMBL/GenBank/DDBJ databases">
        <authorList>
            <person name="Bekaert M."/>
        </authorList>
    </citation>
    <scope>NUCLEOTIDE SEQUENCE</scope>
</reference>
<evidence type="ECO:0000313" key="3">
    <source>
        <dbReference type="Proteomes" id="UP000683360"/>
    </source>
</evidence>
<dbReference type="EMBL" id="CAJPWZ010001453">
    <property type="protein sequence ID" value="CAG2215743.1"/>
    <property type="molecule type" value="Genomic_DNA"/>
</dbReference>
<dbReference type="SUPFAM" id="SSF52540">
    <property type="entry name" value="P-loop containing nucleoside triphosphate hydrolases"/>
    <property type="match status" value="1"/>
</dbReference>
<comment type="caution">
    <text evidence="2">The sequence shown here is derived from an EMBL/GenBank/DDBJ whole genome shotgun (WGS) entry which is preliminary data.</text>
</comment>
<keyword evidence="1" id="KW-0175">Coiled coil</keyword>
<keyword evidence="3" id="KW-1185">Reference proteome</keyword>
<dbReference type="InterPro" id="IPR027417">
    <property type="entry name" value="P-loop_NTPase"/>
</dbReference>
<sequence length="315" mass="35020">MLTRNIDITIGLVNGVIGTVISILLEQKGSSLSHANNVLFDNENIGRKHITSSHPTEHKPIDITPIEESLRKNAVRYQFPLQLAWACTTHKVQGITTDKAVISMKNIFAAGMAYVALSRVKSKDGLLLQDLDEDKIYCTEQISTALQRMPNKKRVYTGATTNNYTAKSEKNVIAQKCLASNISQQISINAISQNDFKSLSDTIKLLSDKVENLNIENQELKANFGKANQNYQNKPNWQNNSVPGRNFNDQRNFQKFQVINKPDQLTIQMPGTHIIKPTHAQHVAKCHVQANGKLDSIRAGTFGGCRKPLQGIASD</sequence>
<dbReference type="PANTHER" id="PTHR47642:SF5">
    <property type="entry name" value="ATP-DEPENDENT DNA HELICASE"/>
    <property type="match status" value="1"/>
</dbReference>
<feature type="coiled-coil region" evidence="1">
    <location>
        <begin position="196"/>
        <end position="230"/>
    </location>
</feature>
<dbReference type="Gene3D" id="3.40.50.300">
    <property type="entry name" value="P-loop containing nucleotide triphosphate hydrolases"/>
    <property type="match status" value="1"/>
</dbReference>
<accession>A0A8S3S1J2</accession>
<evidence type="ECO:0000256" key="1">
    <source>
        <dbReference type="SAM" id="Coils"/>
    </source>
</evidence>
<evidence type="ECO:0000313" key="2">
    <source>
        <dbReference type="EMBL" id="CAG2215743.1"/>
    </source>
</evidence>
<proteinExistence type="predicted"/>